<evidence type="ECO:0000313" key="4">
    <source>
        <dbReference type="Proteomes" id="UP001050975"/>
    </source>
</evidence>
<dbReference type="PROSITE" id="PS51677">
    <property type="entry name" value="NODB"/>
    <property type="match status" value="1"/>
</dbReference>
<dbReference type="InterPro" id="IPR011330">
    <property type="entry name" value="Glyco_hydro/deAcase_b/a-brl"/>
</dbReference>
<keyword evidence="4" id="KW-1185">Reference proteome</keyword>
<dbReference type="Pfam" id="PF01522">
    <property type="entry name" value="Polysacc_deac_1"/>
    <property type="match status" value="1"/>
</dbReference>
<gene>
    <name evidence="3" type="ORF">MiSe_47850</name>
</gene>
<name>A0AAV3XHV4_9CYAN</name>
<proteinExistence type="predicted"/>
<dbReference type="EMBL" id="BLAY01000080">
    <property type="protein sequence ID" value="GET40012.1"/>
    <property type="molecule type" value="Genomic_DNA"/>
</dbReference>
<dbReference type="Gene3D" id="3.20.20.370">
    <property type="entry name" value="Glycoside hydrolase/deacetylase"/>
    <property type="match status" value="1"/>
</dbReference>
<keyword evidence="1" id="KW-0812">Transmembrane</keyword>
<dbReference type="InterPro" id="IPR050248">
    <property type="entry name" value="Polysacc_deacetylase_ArnD"/>
</dbReference>
<dbReference type="GO" id="GO:0005975">
    <property type="term" value="P:carbohydrate metabolic process"/>
    <property type="evidence" value="ECO:0007669"/>
    <property type="project" value="InterPro"/>
</dbReference>
<dbReference type="PANTHER" id="PTHR10587">
    <property type="entry name" value="GLYCOSYL TRANSFERASE-RELATED"/>
    <property type="match status" value="1"/>
</dbReference>
<dbReference type="RefSeq" id="WP_226585749.1">
    <property type="nucleotide sequence ID" value="NZ_BLAY01000080.1"/>
</dbReference>
<dbReference type="CDD" id="cd10917">
    <property type="entry name" value="CE4_NodB_like_6s_7s"/>
    <property type="match status" value="1"/>
</dbReference>
<comment type="caution">
    <text evidence="3">The sequence shown here is derived from an EMBL/GenBank/DDBJ whole genome shotgun (WGS) entry which is preliminary data.</text>
</comment>
<dbReference type="GO" id="GO:0016810">
    <property type="term" value="F:hydrolase activity, acting on carbon-nitrogen (but not peptide) bonds"/>
    <property type="evidence" value="ECO:0007669"/>
    <property type="project" value="InterPro"/>
</dbReference>
<sequence length="279" mass="30732">MEKYLGKRHRILKVVAIASIGFGLGMLLHLKLETDPPNQPAPEKQALSSADAIAPIQQPAKTLPIAFPVPAKFAGKTFYDVKLDNKEKVVTLTIDDGPQVPETPQFLDILKSHNVKATFFVVGKAVEAHPEIFQRIVAEGHAIGNHTWHHRYRRMSRATARSEIERTAEIIHKTTGVKTEFFRPPGGFLNNGLAAYAKSQKQAVVMWSVTTADTDPRAKPEAFVNNVLKSTKPGSIILMHDGGGDRSRSVKALPGIISGLKQKGYRFVTLPELLEMSSR</sequence>
<dbReference type="SUPFAM" id="SSF88713">
    <property type="entry name" value="Glycoside hydrolase/deacetylase"/>
    <property type="match status" value="1"/>
</dbReference>
<feature type="transmembrane region" description="Helical" evidence="1">
    <location>
        <begin position="12"/>
        <end position="30"/>
    </location>
</feature>
<accession>A0AAV3XHV4</accession>
<dbReference type="InterPro" id="IPR002509">
    <property type="entry name" value="NODB_dom"/>
</dbReference>
<evidence type="ECO:0000313" key="3">
    <source>
        <dbReference type="EMBL" id="GET40012.1"/>
    </source>
</evidence>
<evidence type="ECO:0000259" key="2">
    <source>
        <dbReference type="PROSITE" id="PS51677"/>
    </source>
</evidence>
<organism evidence="3 4">
    <name type="scientific">Microseira wollei NIES-4236</name>
    <dbReference type="NCBI Taxonomy" id="2530354"/>
    <lineage>
        <taxon>Bacteria</taxon>
        <taxon>Bacillati</taxon>
        <taxon>Cyanobacteriota</taxon>
        <taxon>Cyanophyceae</taxon>
        <taxon>Oscillatoriophycideae</taxon>
        <taxon>Aerosakkonematales</taxon>
        <taxon>Aerosakkonemataceae</taxon>
        <taxon>Microseira</taxon>
    </lineage>
</organism>
<protein>
    <submittedName>
        <fullName evidence="3">Polysaccharide deacetylase</fullName>
    </submittedName>
</protein>
<dbReference type="Proteomes" id="UP001050975">
    <property type="component" value="Unassembled WGS sequence"/>
</dbReference>
<dbReference type="AlphaFoldDB" id="A0AAV3XHV4"/>
<keyword evidence="1" id="KW-0472">Membrane</keyword>
<keyword evidence="1" id="KW-1133">Transmembrane helix</keyword>
<reference evidence="3" key="1">
    <citation type="submission" date="2019-10" db="EMBL/GenBank/DDBJ databases">
        <title>Draft genome sequece of Microseira wollei NIES-4236.</title>
        <authorList>
            <person name="Yamaguchi H."/>
            <person name="Suzuki S."/>
            <person name="Kawachi M."/>
        </authorList>
    </citation>
    <scope>NUCLEOTIDE SEQUENCE</scope>
    <source>
        <strain evidence="3">NIES-4236</strain>
    </source>
</reference>
<evidence type="ECO:0000256" key="1">
    <source>
        <dbReference type="SAM" id="Phobius"/>
    </source>
</evidence>
<feature type="domain" description="NodB homology" evidence="2">
    <location>
        <begin position="88"/>
        <end position="268"/>
    </location>
</feature>